<accession>A0ABX9TSJ0</accession>
<proteinExistence type="predicted"/>
<evidence type="ECO:0000313" key="2">
    <source>
        <dbReference type="Proteomes" id="UP000280271"/>
    </source>
</evidence>
<gene>
    <name evidence="1" type="ORF">D9K81_14570</name>
</gene>
<dbReference type="RefSeq" id="WP_121523483.1">
    <property type="nucleotide sequence ID" value="NZ_RCHC01000019.1"/>
</dbReference>
<protein>
    <submittedName>
        <fullName evidence="1">Uncharacterized protein</fullName>
    </submittedName>
</protein>
<name>A0ABX9TSJ0_9GAMM</name>
<evidence type="ECO:0000313" key="1">
    <source>
        <dbReference type="EMBL" id="RLL18980.1"/>
    </source>
</evidence>
<dbReference type="EMBL" id="RCHC01000019">
    <property type="protein sequence ID" value="RLL18980.1"/>
    <property type="molecule type" value="Genomic_DNA"/>
</dbReference>
<reference evidence="1 2" key="1">
    <citation type="submission" date="2018-09" db="EMBL/GenBank/DDBJ databases">
        <title>The draft genome of Acinetobacter sp. strains.</title>
        <authorList>
            <person name="Qin J."/>
            <person name="Feng Y."/>
            <person name="Zong Z."/>
        </authorList>
    </citation>
    <scope>NUCLEOTIDE SEQUENCE [LARGE SCALE GENOMIC DNA]</scope>
    <source>
        <strain evidence="1 2">WCHAc060005</strain>
    </source>
</reference>
<comment type="caution">
    <text evidence="1">The sequence shown here is derived from an EMBL/GenBank/DDBJ whole genome shotgun (WGS) entry which is preliminary data.</text>
</comment>
<dbReference type="Proteomes" id="UP000280271">
    <property type="component" value="Unassembled WGS sequence"/>
</dbReference>
<sequence>MSIFGYPSWELSEALTCFDVQNKDAMERLEEVVKQSDANYLENVREYFAWRRIRPNIDEERIIANNLAMNPLRAKLNLLLIQHHQMQPIFMTVTREQAKQLNLNQWKEVCWDVGEDLQKE</sequence>
<organism evidence="1 2">
    <name type="scientific">Acinetobacter chengduensis</name>
    <dbReference type="NCBI Taxonomy" id="2420890"/>
    <lineage>
        <taxon>Bacteria</taxon>
        <taxon>Pseudomonadati</taxon>
        <taxon>Pseudomonadota</taxon>
        <taxon>Gammaproteobacteria</taxon>
        <taxon>Moraxellales</taxon>
        <taxon>Moraxellaceae</taxon>
        <taxon>Acinetobacter</taxon>
    </lineage>
</organism>
<keyword evidence="2" id="KW-1185">Reference proteome</keyword>